<keyword evidence="3 5" id="KW-1133">Transmembrane helix</keyword>
<keyword evidence="8" id="KW-1185">Reference proteome</keyword>
<evidence type="ECO:0000313" key="8">
    <source>
        <dbReference type="Proteomes" id="UP001612928"/>
    </source>
</evidence>
<proteinExistence type="predicted"/>
<evidence type="ECO:0000256" key="3">
    <source>
        <dbReference type="ARBA" id="ARBA00022989"/>
    </source>
</evidence>
<evidence type="ECO:0000259" key="6">
    <source>
        <dbReference type="Pfam" id="PF07291"/>
    </source>
</evidence>
<name>A0ABW8AAM2_9ACTN</name>
<sequence>MTFVVSAFQGLLAVVFLASAVSKLRSGRALRVFATSLTTMRLVNRSRATFVATTLAVAEGCVAVLLAVPLSHRAGFAAAVALLAVLTVGVAVALTRGDRAPCRCFGASPVPLSGRHLMRNLLLLAVALTGLALPASSSALTGWLVAFLAGGLGGVIVTLLDDLIELFVPFPTP</sequence>
<evidence type="ECO:0000256" key="5">
    <source>
        <dbReference type="SAM" id="Phobius"/>
    </source>
</evidence>
<dbReference type="Pfam" id="PF07291">
    <property type="entry name" value="MauE"/>
    <property type="match status" value="1"/>
</dbReference>
<accession>A0ABW8AAM2</accession>
<dbReference type="RefSeq" id="WP_397023088.1">
    <property type="nucleotide sequence ID" value="NZ_JBITMB010000005.1"/>
</dbReference>
<reference evidence="7 8" key="1">
    <citation type="submission" date="2024-10" db="EMBL/GenBank/DDBJ databases">
        <title>The Natural Products Discovery Center: Release of the First 8490 Sequenced Strains for Exploring Actinobacteria Biosynthetic Diversity.</title>
        <authorList>
            <person name="Kalkreuter E."/>
            <person name="Kautsar S.A."/>
            <person name="Yang D."/>
            <person name="Bader C.D."/>
            <person name="Teijaro C.N."/>
            <person name="Fluegel L."/>
            <person name="Davis C.M."/>
            <person name="Simpson J.R."/>
            <person name="Lauterbach L."/>
            <person name="Steele A.D."/>
            <person name="Gui C."/>
            <person name="Meng S."/>
            <person name="Li G."/>
            <person name="Viehrig K."/>
            <person name="Ye F."/>
            <person name="Su P."/>
            <person name="Kiefer A.F."/>
            <person name="Nichols A."/>
            <person name="Cepeda A.J."/>
            <person name="Yan W."/>
            <person name="Fan B."/>
            <person name="Jiang Y."/>
            <person name="Adhikari A."/>
            <person name="Zheng C.-J."/>
            <person name="Schuster L."/>
            <person name="Cowan T.M."/>
            <person name="Smanski M.J."/>
            <person name="Chevrette M.G."/>
            <person name="De Carvalho L.P.S."/>
            <person name="Shen B."/>
        </authorList>
    </citation>
    <scope>NUCLEOTIDE SEQUENCE [LARGE SCALE GENOMIC DNA]</scope>
    <source>
        <strain evidence="7 8">NPDC049503</strain>
    </source>
</reference>
<feature type="transmembrane region" description="Helical" evidence="5">
    <location>
        <begin position="74"/>
        <end position="95"/>
    </location>
</feature>
<evidence type="ECO:0000313" key="7">
    <source>
        <dbReference type="EMBL" id="MFI7443036.1"/>
    </source>
</evidence>
<evidence type="ECO:0000256" key="2">
    <source>
        <dbReference type="ARBA" id="ARBA00022692"/>
    </source>
</evidence>
<feature type="transmembrane region" description="Helical" evidence="5">
    <location>
        <begin position="6"/>
        <end position="26"/>
    </location>
</feature>
<organism evidence="7 8">
    <name type="scientific">Nonomuraea indica</name>
    <dbReference type="NCBI Taxonomy" id="1581193"/>
    <lineage>
        <taxon>Bacteria</taxon>
        <taxon>Bacillati</taxon>
        <taxon>Actinomycetota</taxon>
        <taxon>Actinomycetes</taxon>
        <taxon>Streptosporangiales</taxon>
        <taxon>Streptosporangiaceae</taxon>
        <taxon>Nonomuraea</taxon>
    </lineage>
</organism>
<feature type="transmembrane region" description="Helical" evidence="5">
    <location>
        <begin position="47"/>
        <end position="68"/>
    </location>
</feature>
<comment type="caution">
    <text evidence="7">The sequence shown here is derived from an EMBL/GenBank/DDBJ whole genome shotgun (WGS) entry which is preliminary data.</text>
</comment>
<keyword evidence="2 5" id="KW-0812">Transmembrane</keyword>
<protein>
    <submittedName>
        <fullName evidence="7">MauE/DoxX family redox-associated membrane protein</fullName>
    </submittedName>
</protein>
<comment type="subcellular location">
    <subcellularLocation>
        <location evidence="1">Membrane</location>
        <topology evidence="1">Multi-pass membrane protein</topology>
    </subcellularLocation>
</comment>
<feature type="transmembrane region" description="Helical" evidence="5">
    <location>
        <begin position="116"/>
        <end position="134"/>
    </location>
</feature>
<feature type="domain" description="Methylamine utilisation protein MauE" evidence="6">
    <location>
        <begin position="1"/>
        <end position="132"/>
    </location>
</feature>
<gene>
    <name evidence="7" type="ORF">ACIBP5_23955</name>
</gene>
<evidence type="ECO:0000256" key="4">
    <source>
        <dbReference type="ARBA" id="ARBA00023136"/>
    </source>
</evidence>
<dbReference type="EMBL" id="JBITMB010000005">
    <property type="protein sequence ID" value="MFI7443036.1"/>
    <property type="molecule type" value="Genomic_DNA"/>
</dbReference>
<dbReference type="InterPro" id="IPR009908">
    <property type="entry name" value="Methylamine_util_MauE"/>
</dbReference>
<keyword evidence="4 5" id="KW-0472">Membrane</keyword>
<dbReference type="Proteomes" id="UP001612928">
    <property type="component" value="Unassembled WGS sequence"/>
</dbReference>
<evidence type="ECO:0000256" key="1">
    <source>
        <dbReference type="ARBA" id="ARBA00004141"/>
    </source>
</evidence>